<reference evidence="1" key="1">
    <citation type="submission" date="2022-10" db="EMBL/GenBank/DDBJ databases">
        <title>The complete genomes of actinobacterial strains from the NBC collection.</title>
        <authorList>
            <person name="Joergensen T.S."/>
            <person name="Alvarez Arevalo M."/>
            <person name="Sterndorff E.B."/>
            <person name="Faurdal D."/>
            <person name="Vuksanovic O."/>
            <person name="Mourched A.-S."/>
            <person name="Charusanti P."/>
            <person name="Shaw S."/>
            <person name="Blin K."/>
            <person name="Weber T."/>
        </authorList>
    </citation>
    <scope>NUCLEOTIDE SEQUENCE</scope>
    <source>
        <strain evidence="1">NBC 01771</strain>
    </source>
</reference>
<name>A0ACD4ZSY0_9ACTN</name>
<evidence type="ECO:0000313" key="2">
    <source>
        <dbReference type="Proteomes" id="UP001348369"/>
    </source>
</evidence>
<accession>A0ACD4ZSY0</accession>
<dbReference type="Proteomes" id="UP001348369">
    <property type="component" value="Chromosome"/>
</dbReference>
<evidence type="ECO:0000313" key="1">
    <source>
        <dbReference type="EMBL" id="WSC01266.1"/>
    </source>
</evidence>
<keyword evidence="2" id="KW-1185">Reference proteome</keyword>
<dbReference type="EMBL" id="CP109109">
    <property type="protein sequence ID" value="WSC01266.1"/>
    <property type="molecule type" value="Genomic_DNA"/>
</dbReference>
<organism evidence="1 2">
    <name type="scientific">Streptomyces scopuliridis</name>
    <dbReference type="NCBI Taxonomy" id="452529"/>
    <lineage>
        <taxon>Bacteria</taxon>
        <taxon>Bacillati</taxon>
        <taxon>Actinomycetota</taxon>
        <taxon>Actinomycetes</taxon>
        <taxon>Kitasatosporales</taxon>
        <taxon>Streptomycetaceae</taxon>
        <taxon>Streptomyces</taxon>
    </lineage>
</organism>
<proteinExistence type="predicted"/>
<protein>
    <submittedName>
        <fullName evidence="1">Uncharacterized protein</fullName>
    </submittedName>
</protein>
<sequence>MSPITLPAGDIAENDILCDDAGRPYALVATVIGDDDAGVWVSAYTLDEANPTWFPVKFEPGETAVVQREALARTGRPSRSPARVAGATAFVATAMALSVVLAQPDGGESAPVPSASSTRALPTPETSRSSSLTDRHGVRARLSREEIAKPATTPTAKNPIPVPPADIRIVFYEDCTGHAQSCIDDGQLTMYAGRILAGHNYMGYQWLSRVPVGRTVRVISGPLAGTYRVYGHMRLSRQGGAIPSFGSAELVFQTCEGAGTGFSLLKRI</sequence>
<gene>
    <name evidence="1" type="ORF">OG835_32570</name>
</gene>